<feature type="compositionally biased region" description="Low complexity" evidence="1">
    <location>
        <begin position="79"/>
        <end position="88"/>
    </location>
</feature>
<dbReference type="Proteomes" id="UP000241769">
    <property type="component" value="Unassembled WGS sequence"/>
</dbReference>
<evidence type="ECO:0000256" key="1">
    <source>
        <dbReference type="SAM" id="MobiDB-lite"/>
    </source>
</evidence>
<evidence type="ECO:0000313" key="3">
    <source>
        <dbReference type="Proteomes" id="UP000241769"/>
    </source>
</evidence>
<keyword evidence="3" id="KW-1185">Reference proteome</keyword>
<proteinExistence type="predicted"/>
<comment type="caution">
    <text evidence="2">The sequence shown here is derived from an EMBL/GenBank/DDBJ whole genome shotgun (WGS) entry which is preliminary data.</text>
</comment>
<feature type="non-terminal residue" evidence="2">
    <location>
        <position position="1"/>
    </location>
</feature>
<accession>A0A2P6MXT8</accession>
<feature type="compositionally biased region" description="Polar residues" evidence="1">
    <location>
        <begin position="68"/>
        <end position="78"/>
    </location>
</feature>
<dbReference type="EMBL" id="MDYQ01000319">
    <property type="protein sequence ID" value="PRP76525.1"/>
    <property type="molecule type" value="Genomic_DNA"/>
</dbReference>
<organism evidence="2 3">
    <name type="scientific">Planoprotostelium fungivorum</name>
    <dbReference type="NCBI Taxonomy" id="1890364"/>
    <lineage>
        <taxon>Eukaryota</taxon>
        <taxon>Amoebozoa</taxon>
        <taxon>Evosea</taxon>
        <taxon>Variosea</taxon>
        <taxon>Cavosteliida</taxon>
        <taxon>Cavosteliaceae</taxon>
        <taxon>Planoprotostelium</taxon>
    </lineage>
</organism>
<gene>
    <name evidence="2" type="ORF">PROFUN_15099</name>
</gene>
<dbReference type="InParanoid" id="A0A2P6MXT8"/>
<sequence>VSYYPSIIPTDDTNSNNTDMSKKKVISWGNYSIGHNSARFKGNRASLGDLIVPNCEVKTSEARASLSGPLNRSPSSAALSPSITGSPSISGSSYLSRLRKVIFLDDIIAENPPGPNRVIDEDTYKDILTNTNEPLVAAYTMKFMMVQVKN</sequence>
<name>A0A2P6MXT8_9EUKA</name>
<dbReference type="AlphaFoldDB" id="A0A2P6MXT8"/>
<reference evidence="2 3" key="1">
    <citation type="journal article" date="2018" name="Genome Biol. Evol.">
        <title>Multiple Roots of Fruiting Body Formation in Amoebozoa.</title>
        <authorList>
            <person name="Hillmann F."/>
            <person name="Forbes G."/>
            <person name="Novohradska S."/>
            <person name="Ferling I."/>
            <person name="Riege K."/>
            <person name="Groth M."/>
            <person name="Westermann M."/>
            <person name="Marz M."/>
            <person name="Spaller T."/>
            <person name="Winckler T."/>
            <person name="Schaap P."/>
            <person name="Glockner G."/>
        </authorList>
    </citation>
    <scope>NUCLEOTIDE SEQUENCE [LARGE SCALE GENOMIC DNA]</scope>
    <source>
        <strain evidence="2 3">Jena</strain>
    </source>
</reference>
<protein>
    <submittedName>
        <fullName evidence="2">Uncharacterized protein</fullName>
    </submittedName>
</protein>
<evidence type="ECO:0000313" key="2">
    <source>
        <dbReference type="EMBL" id="PRP76525.1"/>
    </source>
</evidence>
<feature type="region of interest" description="Disordered" evidence="1">
    <location>
        <begin position="64"/>
        <end position="88"/>
    </location>
</feature>
<feature type="region of interest" description="Disordered" evidence="1">
    <location>
        <begin position="1"/>
        <end position="20"/>
    </location>
</feature>